<dbReference type="OrthoDB" id="7206810at2"/>
<keyword evidence="3" id="KW-1185">Reference proteome</keyword>
<feature type="region of interest" description="Disordered" evidence="1">
    <location>
        <begin position="94"/>
        <end position="130"/>
    </location>
</feature>
<accession>A0A7W9A1L7</accession>
<reference evidence="2 3" key="1">
    <citation type="submission" date="2020-08" db="EMBL/GenBank/DDBJ databases">
        <title>Genomic Encyclopedia of Type Strains, Phase IV (KMG-IV): sequencing the most valuable type-strain genomes for metagenomic binning, comparative biology and taxonomic classification.</title>
        <authorList>
            <person name="Goeker M."/>
        </authorList>
    </citation>
    <scope>NUCLEOTIDE SEQUENCE [LARGE SCALE GENOMIC DNA]</scope>
    <source>
        <strain evidence="2 3">DSM 24448</strain>
    </source>
</reference>
<organism evidence="2 3">
    <name type="scientific">Brevundimonas halotolerans</name>
    <dbReference type="NCBI Taxonomy" id="69670"/>
    <lineage>
        <taxon>Bacteria</taxon>
        <taxon>Pseudomonadati</taxon>
        <taxon>Pseudomonadota</taxon>
        <taxon>Alphaproteobacteria</taxon>
        <taxon>Caulobacterales</taxon>
        <taxon>Caulobacteraceae</taxon>
        <taxon>Brevundimonas</taxon>
    </lineage>
</organism>
<evidence type="ECO:0000313" key="3">
    <source>
        <dbReference type="Proteomes" id="UP000548978"/>
    </source>
</evidence>
<evidence type="ECO:0008006" key="4">
    <source>
        <dbReference type="Google" id="ProtNLM"/>
    </source>
</evidence>
<proteinExistence type="predicted"/>
<protein>
    <recommendedName>
        <fullName evidence="4">DUF2946 domain-containing protein</fullName>
    </recommendedName>
</protein>
<gene>
    <name evidence="2" type="ORF">FHS65_000434</name>
</gene>
<feature type="compositionally biased region" description="Pro residues" evidence="1">
    <location>
        <begin position="121"/>
        <end position="130"/>
    </location>
</feature>
<evidence type="ECO:0000313" key="2">
    <source>
        <dbReference type="EMBL" id="MBB5659716.1"/>
    </source>
</evidence>
<sequence>MTREPTDEISLTRALAILAATFAIVFATLLPSAVAASTATDTPVQLCSGQIVRVMLDADGHPVPAEDDDRATLTCAMALLSGLQAVDVPPVTLAAPPVEPRATAPAPLPETARPAFRHSPKPPATAPPQA</sequence>
<dbReference type="RefSeq" id="WP_123286693.1">
    <property type="nucleotide sequence ID" value="NZ_JACIJB010000001.1"/>
</dbReference>
<name>A0A7W9A1L7_9CAUL</name>
<dbReference type="AlphaFoldDB" id="A0A7W9A1L7"/>
<evidence type="ECO:0000256" key="1">
    <source>
        <dbReference type="SAM" id="MobiDB-lite"/>
    </source>
</evidence>
<dbReference type="Proteomes" id="UP000548978">
    <property type="component" value="Unassembled WGS sequence"/>
</dbReference>
<comment type="caution">
    <text evidence="2">The sequence shown here is derived from an EMBL/GenBank/DDBJ whole genome shotgun (WGS) entry which is preliminary data.</text>
</comment>
<dbReference type="EMBL" id="JACIJB010000001">
    <property type="protein sequence ID" value="MBB5659716.1"/>
    <property type="molecule type" value="Genomic_DNA"/>
</dbReference>